<evidence type="ECO:0000256" key="3">
    <source>
        <dbReference type="ARBA" id="ARBA00022630"/>
    </source>
</evidence>
<dbReference type="InterPro" id="IPR012132">
    <property type="entry name" value="GMC_OxRdtase"/>
</dbReference>
<dbReference type="Pfam" id="PF05199">
    <property type="entry name" value="GMC_oxred_C"/>
    <property type="match status" value="1"/>
</dbReference>
<accession>A0ABR3Q3M7</accession>
<dbReference type="PIRSF" id="PIRSF000137">
    <property type="entry name" value="Alcohol_oxidase"/>
    <property type="match status" value="1"/>
</dbReference>
<evidence type="ECO:0000313" key="8">
    <source>
        <dbReference type="Proteomes" id="UP001565368"/>
    </source>
</evidence>
<keyword evidence="4 5" id="KW-0274">FAD</keyword>
<comment type="cofactor">
    <cofactor evidence="1">
        <name>FAD</name>
        <dbReference type="ChEBI" id="CHEBI:57692"/>
    </cofactor>
</comment>
<dbReference type="InterPro" id="IPR000172">
    <property type="entry name" value="GMC_OxRdtase_N"/>
</dbReference>
<dbReference type="PANTHER" id="PTHR11552:SF147">
    <property type="entry name" value="CHOLINE DEHYDROGENASE, MITOCHONDRIAL"/>
    <property type="match status" value="1"/>
</dbReference>
<dbReference type="EMBL" id="JBBXJM010000004">
    <property type="protein sequence ID" value="KAL1409258.1"/>
    <property type="molecule type" value="Genomic_DNA"/>
</dbReference>
<organism evidence="7 8">
    <name type="scientific">Vanrija albida</name>
    <dbReference type="NCBI Taxonomy" id="181172"/>
    <lineage>
        <taxon>Eukaryota</taxon>
        <taxon>Fungi</taxon>
        <taxon>Dikarya</taxon>
        <taxon>Basidiomycota</taxon>
        <taxon>Agaricomycotina</taxon>
        <taxon>Tremellomycetes</taxon>
        <taxon>Trichosporonales</taxon>
        <taxon>Trichosporonaceae</taxon>
        <taxon>Vanrija</taxon>
    </lineage>
</organism>
<reference evidence="7 8" key="1">
    <citation type="submission" date="2023-08" db="EMBL/GenBank/DDBJ databases">
        <title>Annotated Genome Sequence of Vanrija albida AlHP1.</title>
        <authorList>
            <person name="Herzog R."/>
        </authorList>
    </citation>
    <scope>NUCLEOTIDE SEQUENCE [LARGE SCALE GENOMIC DNA]</scope>
    <source>
        <strain evidence="7 8">AlHP1</strain>
    </source>
</reference>
<evidence type="ECO:0000256" key="1">
    <source>
        <dbReference type="ARBA" id="ARBA00001974"/>
    </source>
</evidence>
<dbReference type="SUPFAM" id="SSF51905">
    <property type="entry name" value="FAD/NAD(P)-binding domain"/>
    <property type="match status" value="1"/>
</dbReference>
<feature type="domain" description="Glucose-methanol-choline oxidoreductase N-terminal" evidence="6">
    <location>
        <begin position="94"/>
        <end position="117"/>
    </location>
</feature>
<evidence type="ECO:0000256" key="5">
    <source>
        <dbReference type="RuleBase" id="RU003968"/>
    </source>
</evidence>
<name>A0ABR3Q3M7_9TREE</name>
<gene>
    <name evidence="7" type="ORF">Q8F55_006091</name>
</gene>
<proteinExistence type="inferred from homology"/>
<evidence type="ECO:0000256" key="4">
    <source>
        <dbReference type="ARBA" id="ARBA00022827"/>
    </source>
</evidence>
<sequence>MVKSAHPKDVADTFDFIVMGGGAGGNTVAGRLAENPKVKVLVIEAGPGDPENVDIVTTPARAMETRGSQYDWWYKTTMINREDYTRIECPNTRGKILGGSTSLNYFTWLRGSAATYDDDWTPYGGSEWSWAGVKDYFNKSGKYHDDKGVYDPGFKKLGENGTLPIAHADLLPETKPFRDNLQKAWKSVGHELTVNVYDGEQKGLFPSVNTVYNGVRSTSATAIEGKSNVTVVANTTTKRILFKDKTAIGVEVVGPEGREYKFFANREVIVAQGVYESAKILMLSGIGNKEYLESFSIQVRVDSPHVGQNLQDHPIFPHVFKLKDGYGLDDILIYDTDKKKKAFADYSKNKSGPLTSPLLELVGFPRIDKYLEKVPAYVEYKKNNGGKDPFGPAGQPHFELDFVPVFADAFQWHFPTPPSGNYVTVIVDLMRPLSHTGSVKLNSTDPFEQPHINLGFLQHDLDIVALREGTRFVGDLFYKGAGMKDIVEGDYPWPLDRSSDEVLDKQILERSQTGFHPCGTNRMARDIGDGVVDPHLRVHGLKNLRVADASIFPVIPDCRIQNVVYMVAEKGADFIKQDHPDLYK</sequence>
<evidence type="ECO:0000256" key="2">
    <source>
        <dbReference type="ARBA" id="ARBA00010790"/>
    </source>
</evidence>
<dbReference type="PANTHER" id="PTHR11552">
    <property type="entry name" value="GLUCOSE-METHANOL-CHOLINE GMC OXIDOREDUCTASE"/>
    <property type="match status" value="1"/>
</dbReference>
<dbReference type="Gene3D" id="3.50.50.60">
    <property type="entry name" value="FAD/NAD(P)-binding domain"/>
    <property type="match status" value="1"/>
</dbReference>
<dbReference type="Proteomes" id="UP001565368">
    <property type="component" value="Unassembled WGS sequence"/>
</dbReference>
<dbReference type="SUPFAM" id="SSF54373">
    <property type="entry name" value="FAD-linked reductases, C-terminal domain"/>
    <property type="match status" value="1"/>
</dbReference>
<evidence type="ECO:0000259" key="6">
    <source>
        <dbReference type="PROSITE" id="PS00623"/>
    </source>
</evidence>
<dbReference type="InterPro" id="IPR007867">
    <property type="entry name" value="GMC_OxRtase_C"/>
</dbReference>
<dbReference type="PROSITE" id="PS00623">
    <property type="entry name" value="GMC_OXRED_1"/>
    <property type="match status" value="1"/>
</dbReference>
<dbReference type="RefSeq" id="XP_069209202.1">
    <property type="nucleotide sequence ID" value="XM_069354560.1"/>
</dbReference>
<dbReference type="Gene3D" id="3.30.560.10">
    <property type="entry name" value="Glucose Oxidase, domain 3"/>
    <property type="match status" value="1"/>
</dbReference>
<dbReference type="Pfam" id="PF00732">
    <property type="entry name" value="GMC_oxred_N"/>
    <property type="match status" value="1"/>
</dbReference>
<comment type="caution">
    <text evidence="7">The sequence shown here is derived from an EMBL/GenBank/DDBJ whole genome shotgun (WGS) entry which is preliminary data.</text>
</comment>
<dbReference type="GeneID" id="95987134"/>
<protein>
    <recommendedName>
        <fullName evidence="6">Glucose-methanol-choline oxidoreductase N-terminal domain-containing protein</fullName>
    </recommendedName>
</protein>
<evidence type="ECO:0000313" key="7">
    <source>
        <dbReference type="EMBL" id="KAL1409258.1"/>
    </source>
</evidence>
<dbReference type="InterPro" id="IPR036188">
    <property type="entry name" value="FAD/NAD-bd_sf"/>
</dbReference>
<comment type="similarity">
    <text evidence="2 5">Belongs to the GMC oxidoreductase family.</text>
</comment>
<keyword evidence="8" id="KW-1185">Reference proteome</keyword>
<keyword evidence="3 5" id="KW-0285">Flavoprotein</keyword>